<dbReference type="EMBL" id="BK015835">
    <property type="protein sequence ID" value="DAE27315.1"/>
    <property type="molecule type" value="Genomic_DNA"/>
</dbReference>
<organism evidence="1">
    <name type="scientific">virus sp. ct8MV80</name>
    <dbReference type="NCBI Taxonomy" id="2826793"/>
    <lineage>
        <taxon>Viruses</taxon>
    </lineage>
</organism>
<proteinExistence type="predicted"/>
<reference evidence="1" key="1">
    <citation type="journal article" date="2021" name="Proc. Natl. Acad. Sci. U.S.A.">
        <title>A Catalog of Tens of Thousands of Viruses from Human Metagenomes Reveals Hidden Associations with Chronic Diseases.</title>
        <authorList>
            <person name="Tisza M.J."/>
            <person name="Buck C.B."/>
        </authorList>
    </citation>
    <scope>NUCLEOTIDE SEQUENCE</scope>
    <source>
        <strain evidence="1">Ct8MV80</strain>
    </source>
</reference>
<evidence type="ECO:0000313" key="1">
    <source>
        <dbReference type="EMBL" id="DAE27315.1"/>
    </source>
</evidence>
<sequence length="40" mass="4730">MTIVRRFPATKTHLFTPNHALFLQDFLHNWRSPINIKAPV</sequence>
<name>A0A8S5R828_9VIRU</name>
<accession>A0A8S5R828</accession>
<protein>
    <submittedName>
        <fullName evidence="1">Uncharacterized protein</fullName>
    </submittedName>
</protein>